<evidence type="ECO:0000313" key="3">
    <source>
        <dbReference type="Proteomes" id="UP001066276"/>
    </source>
</evidence>
<reference evidence="2" key="1">
    <citation type="journal article" date="2022" name="bioRxiv">
        <title>Sequencing and chromosome-scale assembly of the giantPleurodeles waltlgenome.</title>
        <authorList>
            <person name="Brown T."/>
            <person name="Elewa A."/>
            <person name="Iarovenko S."/>
            <person name="Subramanian E."/>
            <person name="Araus A.J."/>
            <person name="Petzold A."/>
            <person name="Susuki M."/>
            <person name="Suzuki K.-i.T."/>
            <person name="Hayashi T."/>
            <person name="Toyoda A."/>
            <person name="Oliveira C."/>
            <person name="Osipova E."/>
            <person name="Leigh N.D."/>
            <person name="Simon A."/>
            <person name="Yun M.H."/>
        </authorList>
    </citation>
    <scope>NUCLEOTIDE SEQUENCE</scope>
    <source>
        <strain evidence="2">20211129_DDA</strain>
        <tissue evidence="2">Liver</tissue>
    </source>
</reference>
<dbReference type="AlphaFoldDB" id="A0AAV7M7P1"/>
<organism evidence="2 3">
    <name type="scientific">Pleurodeles waltl</name>
    <name type="common">Iberian ribbed newt</name>
    <dbReference type="NCBI Taxonomy" id="8319"/>
    <lineage>
        <taxon>Eukaryota</taxon>
        <taxon>Metazoa</taxon>
        <taxon>Chordata</taxon>
        <taxon>Craniata</taxon>
        <taxon>Vertebrata</taxon>
        <taxon>Euteleostomi</taxon>
        <taxon>Amphibia</taxon>
        <taxon>Batrachia</taxon>
        <taxon>Caudata</taxon>
        <taxon>Salamandroidea</taxon>
        <taxon>Salamandridae</taxon>
        <taxon>Pleurodelinae</taxon>
        <taxon>Pleurodeles</taxon>
    </lineage>
</organism>
<evidence type="ECO:0000313" key="2">
    <source>
        <dbReference type="EMBL" id="KAJ1099263.1"/>
    </source>
</evidence>
<name>A0AAV7M7P1_PLEWA</name>
<dbReference type="Proteomes" id="UP001066276">
    <property type="component" value="Chromosome 10"/>
</dbReference>
<gene>
    <name evidence="2" type="ORF">NDU88_004366</name>
</gene>
<keyword evidence="3" id="KW-1185">Reference proteome</keyword>
<feature type="region of interest" description="Disordered" evidence="1">
    <location>
        <begin position="1"/>
        <end position="64"/>
    </location>
</feature>
<protein>
    <submittedName>
        <fullName evidence="2">Uncharacterized protein</fullName>
    </submittedName>
</protein>
<comment type="caution">
    <text evidence="2">The sequence shown here is derived from an EMBL/GenBank/DDBJ whole genome shotgun (WGS) entry which is preliminary data.</text>
</comment>
<evidence type="ECO:0000256" key="1">
    <source>
        <dbReference type="SAM" id="MobiDB-lite"/>
    </source>
</evidence>
<proteinExistence type="predicted"/>
<dbReference type="EMBL" id="JANPWB010000014">
    <property type="protein sequence ID" value="KAJ1099263.1"/>
    <property type="molecule type" value="Genomic_DNA"/>
</dbReference>
<sequence length="138" mass="14337">MACHRQGRVDPGGLRQAEHPLLETVGGPEQLGTEDGRGPAGDGLPMRKGCPLNPEPPDGPHIGSGLSGAGWALGGITAATRGVSAELLMSVVPLRKRWQIGLSYYSGRNIDFHLAIAATAMVPVDSPLAVGVLKWLSV</sequence>
<accession>A0AAV7M7P1</accession>